<dbReference type="SUPFAM" id="SSF141868">
    <property type="entry name" value="EAL domain-like"/>
    <property type="match status" value="1"/>
</dbReference>
<sequence length="803" mass="86669">MSVRQKLLAGYLVVAALVALVGAMAWRIDADSARQAAVTEAEHIAQGVGNDVAFGLPADTLGEVPKPLFGDGYALSVYLQRLHKMQDRDVVVVDRDQVVLGDAIPEEVGSRFDNDRGDEVGATIRDGRTRTFIEVSDDYPDGIQQAVVPLVGAGGVTLGAVILEYTPLYDEMLQSTRHTQLGIAAACTAGVLLVLLIGWLIARTLTRRIGQLTAAVLDVRNGRYTRRVDATGRDEITQLGRAFNDMAEQLDRSARDILAKEYTDAILASAGEGICGVDEHNRITFANAAAARITGLSVDELLDQDAAVVLPDADPAAGGPRGPVQREGDMPAPDGSRTRVAYTVSPILRGERSAGAVVLLRDVTRQRALEEQLRHQALHDELTGLPNRALFTDRLEQAMTRSQTPLGVLFLDLDGFKRVNDSLGHGAGDRLLQATAERLLSTVRAGDTVARFGGDEFGIMLDPADGEIVAGLPARLLRALEEPLLIDGREVAVSASIGAVWDAGRYADADEVVRNADVAMYAAKSEGKARCQVFHEEMHVRLVDRLEQESRLRLAVEHGELRLHLQPIVAADTGRSVGVEALVRWQDPALGLRPPGAFLPLAEEAGLSADIDRWVLRESCRTLRQWQDEEPEQAPDWISVNVAAPLLESPGLPDLVTEVLRDTGLRPEALVLEVTETTLMRDVAATAPRLDRLRALGVRVAIDDFGTGYSSLGYLRDIPADVLKIDRSFLDGLVGSGRHRDLIDAVLHLGLTLGLQVVAEGIEDAAQLSELVALGCPLLQGFHCGRPVPAEQLRRQSAAMVAQ</sequence>
<dbReference type="SMART" id="SM00267">
    <property type="entry name" value="GGDEF"/>
    <property type="match status" value="1"/>
</dbReference>
<dbReference type="Gene3D" id="3.30.450.20">
    <property type="entry name" value="PAS domain"/>
    <property type="match status" value="1"/>
</dbReference>
<feature type="transmembrane region" description="Helical" evidence="4">
    <location>
        <begin position="146"/>
        <end position="169"/>
    </location>
</feature>
<keyword evidence="4" id="KW-0472">Membrane</keyword>
<reference evidence="10 11" key="1">
    <citation type="submission" date="2024-09" db="EMBL/GenBank/DDBJ databases">
        <authorList>
            <person name="Sun Q."/>
            <person name="Mori K."/>
        </authorList>
    </citation>
    <scope>NUCLEOTIDE SEQUENCE [LARGE SCALE GENOMIC DNA]</scope>
    <source>
        <strain evidence="10 11">JCM 3307</strain>
    </source>
</reference>
<dbReference type="Pfam" id="PF00563">
    <property type="entry name" value="EAL"/>
    <property type="match status" value="1"/>
</dbReference>
<dbReference type="NCBIfam" id="TIGR00229">
    <property type="entry name" value="sensory_box"/>
    <property type="match status" value="1"/>
</dbReference>
<dbReference type="InterPro" id="IPR035965">
    <property type="entry name" value="PAS-like_dom_sf"/>
</dbReference>
<keyword evidence="11" id="KW-1185">Reference proteome</keyword>
<dbReference type="RefSeq" id="WP_223092778.1">
    <property type="nucleotide sequence ID" value="NZ_CP061913.1"/>
</dbReference>
<dbReference type="Gene3D" id="3.30.70.270">
    <property type="match status" value="1"/>
</dbReference>
<dbReference type="CDD" id="cd00130">
    <property type="entry name" value="PAS"/>
    <property type="match status" value="1"/>
</dbReference>
<dbReference type="Proteomes" id="UP001589608">
    <property type="component" value="Unassembled WGS sequence"/>
</dbReference>
<dbReference type="InterPro" id="IPR000014">
    <property type="entry name" value="PAS"/>
</dbReference>
<evidence type="ECO:0000259" key="7">
    <source>
        <dbReference type="PROSITE" id="PS50883"/>
    </source>
</evidence>
<dbReference type="InterPro" id="IPR000700">
    <property type="entry name" value="PAS-assoc_C"/>
</dbReference>
<dbReference type="CDD" id="cd06225">
    <property type="entry name" value="HAMP"/>
    <property type="match status" value="1"/>
</dbReference>
<dbReference type="NCBIfam" id="TIGR00254">
    <property type="entry name" value="GGDEF"/>
    <property type="match status" value="1"/>
</dbReference>
<protein>
    <submittedName>
        <fullName evidence="10">EAL domain-containing protein</fullName>
    </submittedName>
</protein>
<evidence type="ECO:0000259" key="9">
    <source>
        <dbReference type="PROSITE" id="PS50887"/>
    </source>
</evidence>
<evidence type="ECO:0000256" key="1">
    <source>
        <dbReference type="ARBA" id="ARBA00022692"/>
    </source>
</evidence>
<accession>A0ABV5MKH6</accession>
<dbReference type="InterPro" id="IPR003660">
    <property type="entry name" value="HAMP_dom"/>
</dbReference>
<evidence type="ECO:0000259" key="6">
    <source>
        <dbReference type="PROSITE" id="PS50113"/>
    </source>
</evidence>
<dbReference type="SMART" id="SM00091">
    <property type="entry name" value="PAS"/>
    <property type="match status" value="1"/>
</dbReference>
<name>A0ABV5MKH6_9ACTN</name>
<dbReference type="PROSITE" id="PS50112">
    <property type="entry name" value="PAS"/>
    <property type="match status" value="1"/>
</dbReference>
<dbReference type="InterPro" id="IPR029787">
    <property type="entry name" value="Nucleotide_cyclase"/>
</dbReference>
<dbReference type="InterPro" id="IPR001633">
    <property type="entry name" value="EAL_dom"/>
</dbReference>
<feature type="domain" description="PAS" evidence="5">
    <location>
        <begin position="259"/>
        <end position="312"/>
    </location>
</feature>
<keyword evidence="1 4" id="KW-0812">Transmembrane</keyword>
<evidence type="ECO:0000259" key="5">
    <source>
        <dbReference type="PROSITE" id="PS50112"/>
    </source>
</evidence>
<dbReference type="PANTHER" id="PTHR44757:SF2">
    <property type="entry name" value="BIOFILM ARCHITECTURE MAINTENANCE PROTEIN MBAA"/>
    <property type="match status" value="1"/>
</dbReference>
<dbReference type="CDD" id="cd01948">
    <property type="entry name" value="EAL"/>
    <property type="match status" value="1"/>
</dbReference>
<dbReference type="PANTHER" id="PTHR44757">
    <property type="entry name" value="DIGUANYLATE CYCLASE DGCP"/>
    <property type="match status" value="1"/>
</dbReference>
<proteinExistence type="predicted"/>
<dbReference type="Gene3D" id="6.10.340.10">
    <property type="match status" value="1"/>
</dbReference>
<dbReference type="InterPro" id="IPR035919">
    <property type="entry name" value="EAL_sf"/>
</dbReference>
<dbReference type="InterPro" id="IPR000160">
    <property type="entry name" value="GGDEF_dom"/>
</dbReference>
<dbReference type="CDD" id="cd01949">
    <property type="entry name" value="GGDEF"/>
    <property type="match status" value="1"/>
</dbReference>
<dbReference type="PROSITE" id="PS50885">
    <property type="entry name" value="HAMP"/>
    <property type="match status" value="1"/>
</dbReference>
<feature type="region of interest" description="Disordered" evidence="3">
    <location>
        <begin position="312"/>
        <end position="337"/>
    </location>
</feature>
<comment type="caution">
    <text evidence="10">The sequence shown here is derived from an EMBL/GenBank/DDBJ whole genome shotgun (WGS) entry which is preliminary data.</text>
</comment>
<dbReference type="PROSITE" id="PS50113">
    <property type="entry name" value="PAC"/>
    <property type="match status" value="1"/>
</dbReference>
<dbReference type="Pfam" id="PF00990">
    <property type="entry name" value="GGDEF"/>
    <property type="match status" value="1"/>
</dbReference>
<dbReference type="SUPFAM" id="SSF158472">
    <property type="entry name" value="HAMP domain-like"/>
    <property type="match status" value="1"/>
</dbReference>
<evidence type="ECO:0000313" key="10">
    <source>
        <dbReference type="EMBL" id="MFB9449103.1"/>
    </source>
</evidence>
<dbReference type="Pfam" id="PF00989">
    <property type="entry name" value="PAS"/>
    <property type="match status" value="1"/>
</dbReference>
<dbReference type="EMBL" id="JBHMCA010000063">
    <property type="protein sequence ID" value="MFB9449103.1"/>
    <property type="molecule type" value="Genomic_DNA"/>
</dbReference>
<dbReference type="SUPFAM" id="SSF55785">
    <property type="entry name" value="PYP-like sensor domain (PAS domain)"/>
    <property type="match status" value="1"/>
</dbReference>
<feature type="domain" description="HAMP" evidence="8">
    <location>
        <begin position="203"/>
        <end position="255"/>
    </location>
</feature>
<feature type="domain" description="GGDEF" evidence="9">
    <location>
        <begin position="404"/>
        <end position="536"/>
    </location>
</feature>
<dbReference type="PROSITE" id="PS50887">
    <property type="entry name" value="GGDEF"/>
    <property type="match status" value="1"/>
</dbReference>
<dbReference type="PROSITE" id="PS50883">
    <property type="entry name" value="EAL"/>
    <property type="match status" value="1"/>
</dbReference>
<dbReference type="Gene3D" id="3.20.20.450">
    <property type="entry name" value="EAL domain"/>
    <property type="match status" value="1"/>
</dbReference>
<dbReference type="SMART" id="SM00304">
    <property type="entry name" value="HAMP"/>
    <property type="match status" value="1"/>
</dbReference>
<evidence type="ECO:0000313" key="11">
    <source>
        <dbReference type="Proteomes" id="UP001589608"/>
    </source>
</evidence>
<keyword evidence="2 4" id="KW-1133">Transmembrane helix</keyword>
<evidence type="ECO:0000256" key="2">
    <source>
        <dbReference type="ARBA" id="ARBA00022989"/>
    </source>
</evidence>
<evidence type="ECO:0000256" key="3">
    <source>
        <dbReference type="SAM" id="MobiDB-lite"/>
    </source>
</evidence>
<dbReference type="SMART" id="SM00052">
    <property type="entry name" value="EAL"/>
    <property type="match status" value="1"/>
</dbReference>
<dbReference type="SUPFAM" id="SSF55073">
    <property type="entry name" value="Nucleotide cyclase"/>
    <property type="match status" value="1"/>
</dbReference>
<evidence type="ECO:0000259" key="8">
    <source>
        <dbReference type="PROSITE" id="PS50885"/>
    </source>
</evidence>
<organism evidence="10 11">
    <name type="scientific">Dactylosporangium vinaceum</name>
    <dbReference type="NCBI Taxonomy" id="53362"/>
    <lineage>
        <taxon>Bacteria</taxon>
        <taxon>Bacillati</taxon>
        <taxon>Actinomycetota</taxon>
        <taxon>Actinomycetes</taxon>
        <taxon>Micromonosporales</taxon>
        <taxon>Micromonosporaceae</taxon>
        <taxon>Dactylosporangium</taxon>
    </lineage>
</organism>
<feature type="domain" description="PAC" evidence="6">
    <location>
        <begin position="324"/>
        <end position="375"/>
    </location>
</feature>
<dbReference type="Pfam" id="PF00672">
    <property type="entry name" value="HAMP"/>
    <property type="match status" value="1"/>
</dbReference>
<dbReference type="InterPro" id="IPR043128">
    <property type="entry name" value="Rev_trsase/Diguanyl_cyclase"/>
</dbReference>
<gene>
    <name evidence="10" type="ORF">ACFFTR_39010</name>
</gene>
<evidence type="ECO:0000256" key="4">
    <source>
        <dbReference type="SAM" id="Phobius"/>
    </source>
</evidence>
<feature type="transmembrane region" description="Helical" evidence="4">
    <location>
        <begin position="181"/>
        <end position="202"/>
    </location>
</feature>
<dbReference type="InterPro" id="IPR052155">
    <property type="entry name" value="Biofilm_reg_signaling"/>
</dbReference>
<feature type="domain" description="EAL" evidence="7">
    <location>
        <begin position="545"/>
        <end position="801"/>
    </location>
</feature>
<dbReference type="InterPro" id="IPR013767">
    <property type="entry name" value="PAS_fold"/>
</dbReference>